<reference evidence="1" key="2">
    <citation type="submission" date="2021-08" db="EMBL/GenBank/DDBJ databases">
        <authorList>
            <person name="Gostincar C."/>
            <person name="Sun X."/>
            <person name="Song Z."/>
            <person name="Gunde-Cimerman N."/>
        </authorList>
    </citation>
    <scope>NUCLEOTIDE SEQUENCE</scope>
    <source>
        <strain evidence="1">EXF-9911</strain>
    </source>
</reference>
<gene>
    <name evidence="1" type="ORF">KCU76_g9024</name>
</gene>
<sequence>MAAMLPQEILSSIAAYSAADNQKLAQYALVNRAWQAAFEDRIYSALSVLNPSQNTKIVVRENLKFKKRGLTLEQFRCVTDDPQSWCIARKKARVKEDGFSYDHFMRQENDEAFCEGVPPLFEVLSSWGDEDCPISLSIVLQAEHVYTSDQGGEPLTRSYSGFEPLITACRASLPLDCHIATASCVASLDFPEAWTPAAMGSENGISPSAALKISAACGGDKLFYIRIPGDYKTPPHNAVCEAQKRNSTANNMHLLPTSVRKLDIDWTWLTAQEGSVRASAPEFALQPDALDSSAHWILSHWSRHFLLDNSKLDFPTLTIYS</sequence>
<evidence type="ECO:0000313" key="2">
    <source>
        <dbReference type="Proteomes" id="UP000779574"/>
    </source>
</evidence>
<dbReference type="EMBL" id="JAHFXF010000364">
    <property type="protein sequence ID" value="KAG9689234.1"/>
    <property type="molecule type" value="Genomic_DNA"/>
</dbReference>
<feature type="non-terminal residue" evidence="1">
    <location>
        <position position="321"/>
    </location>
</feature>
<evidence type="ECO:0008006" key="3">
    <source>
        <dbReference type="Google" id="ProtNLM"/>
    </source>
</evidence>
<proteinExistence type="predicted"/>
<comment type="caution">
    <text evidence="1">The sequence shown here is derived from an EMBL/GenBank/DDBJ whole genome shotgun (WGS) entry which is preliminary data.</text>
</comment>
<dbReference type="OrthoDB" id="4802432at2759"/>
<accession>A0A9P8EHT9</accession>
<organism evidence="1 2">
    <name type="scientific">Aureobasidium melanogenum</name>
    <name type="common">Aureobasidium pullulans var. melanogenum</name>
    <dbReference type="NCBI Taxonomy" id="46634"/>
    <lineage>
        <taxon>Eukaryota</taxon>
        <taxon>Fungi</taxon>
        <taxon>Dikarya</taxon>
        <taxon>Ascomycota</taxon>
        <taxon>Pezizomycotina</taxon>
        <taxon>Dothideomycetes</taxon>
        <taxon>Dothideomycetidae</taxon>
        <taxon>Dothideales</taxon>
        <taxon>Saccotheciaceae</taxon>
        <taxon>Aureobasidium</taxon>
    </lineage>
</organism>
<evidence type="ECO:0000313" key="1">
    <source>
        <dbReference type="EMBL" id="KAG9689234.1"/>
    </source>
</evidence>
<dbReference type="Proteomes" id="UP000779574">
    <property type="component" value="Unassembled WGS sequence"/>
</dbReference>
<protein>
    <recommendedName>
        <fullName evidence="3">F-box domain-containing protein</fullName>
    </recommendedName>
</protein>
<name>A0A9P8EHT9_AURME</name>
<dbReference type="AlphaFoldDB" id="A0A9P8EHT9"/>
<reference evidence="1" key="1">
    <citation type="journal article" date="2021" name="J Fungi (Basel)">
        <title>Virulence traits and population genomics of the black yeast Aureobasidium melanogenum.</title>
        <authorList>
            <person name="Cernosa A."/>
            <person name="Sun X."/>
            <person name="Gostincar C."/>
            <person name="Fang C."/>
            <person name="Gunde-Cimerman N."/>
            <person name="Song Z."/>
        </authorList>
    </citation>
    <scope>NUCLEOTIDE SEQUENCE</scope>
    <source>
        <strain evidence="1">EXF-9911</strain>
    </source>
</reference>